<dbReference type="Gene3D" id="3.30.450.20">
    <property type="entry name" value="PAS domain"/>
    <property type="match status" value="1"/>
</dbReference>
<keyword evidence="4" id="KW-0808">Transferase</keyword>
<dbReference type="NCBIfam" id="TIGR00229">
    <property type="entry name" value="sensory_box"/>
    <property type="match status" value="1"/>
</dbReference>
<proteinExistence type="predicted"/>
<feature type="transmembrane region" description="Helical" evidence="1">
    <location>
        <begin position="42"/>
        <end position="62"/>
    </location>
</feature>
<dbReference type="Pfam" id="PF00990">
    <property type="entry name" value="GGDEF"/>
    <property type="match status" value="1"/>
</dbReference>
<evidence type="ECO:0000313" key="4">
    <source>
        <dbReference type="EMBL" id="SMB25879.1"/>
    </source>
</evidence>
<evidence type="ECO:0000259" key="2">
    <source>
        <dbReference type="PROSITE" id="PS50112"/>
    </source>
</evidence>
<reference evidence="4" key="1">
    <citation type="submission" date="2017-03" db="EMBL/GenBank/DDBJ databases">
        <authorList>
            <consortium name="AG Boll"/>
        </authorList>
    </citation>
    <scope>NUCLEOTIDE SEQUENCE [LARGE SCALE GENOMIC DNA]</scope>
    <source>
        <strain evidence="4">Chol</strain>
    </source>
</reference>
<dbReference type="InterPro" id="IPR029787">
    <property type="entry name" value="Nucleotide_cyclase"/>
</dbReference>
<dbReference type="SMART" id="SM00267">
    <property type="entry name" value="GGDEF"/>
    <property type="match status" value="1"/>
</dbReference>
<dbReference type="Proteomes" id="UP000242886">
    <property type="component" value="Chromosome SDENCHOL"/>
</dbReference>
<keyword evidence="1" id="KW-0812">Transmembrane</keyword>
<feature type="domain" description="GGDEF" evidence="3">
    <location>
        <begin position="258"/>
        <end position="391"/>
    </location>
</feature>
<dbReference type="InterPro" id="IPR000160">
    <property type="entry name" value="GGDEF_dom"/>
</dbReference>
<organism evidence="4 5">
    <name type="scientific">Sterolibacterium denitrificans</name>
    <dbReference type="NCBI Taxonomy" id="157592"/>
    <lineage>
        <taxon>Bacteria</taxon>
        <taxon>Pseudomonadati</taxon>
        <taxon>Pseudomonadota</taxon>
        <taxon>Betaproteobacteria</taxon>
        <taxon>Nitrosomonadales</taxon>
        <taxon>Sterolibacteriaceae</taxon>
        <taxon>Sterolibacterium</taxon>
    </lineage>
</organism>
<gene>
    <name evidence="4" type="ORF">SDENCHOL_11364</name>
</gene>
<dbReference type="SMART" id="SM00091">
    <property type="entry name" value="PAS"/>
    <property type="match status" value="1"/>
</dbReference>
<feature type="domain" description="PAS" evidence="2">
    <location>
        <begin position="95"/>
        <end position="141"/>
    </location>
</feature>
<keyword evidence="5" id="KW-1185">Reference proteome</keyword>
<dbReference type="PROSITE" id="PS50887">
    <property type="entry name" value="GGDEF"/>
    <property type="match status" value="1"/>
</dbReference>
<dbReference type="SUPFAM" id="SSF55785">
    <property type="entry name" value="PYP-like sensor domain (PAS domain)"/>
    <property type="match status" value="1"/>
</dbReference>
<dbReference type="PANTHER" id="PTHR46663:SF3">
    <property type="entry name" value="SLL0267 PROTEIN"/>
    <property type="match status" value="1"/>
</dbReference>
<dbReference type="EMBL" id="LT837803">
    <property type="protein sequence ID" value="SMB25879.1"/>
    <property type="molecule type" value="Genomic_DNA"/>
</dbReference>
<feature type="transmembrane region" description="Helical" evidence="1">
    <location>
        <begin position="12"/>
        <end position="30"/>
    </location>
</feature>
<dbReference type="NCBIfam" id="TIGR00254">
    <property type="entry name" value="GGDEF"/>
    <property type="match status" value="1"/>
</dbReference>
<keyword evidence="1" id="KW-0472">Membrane</keyword>
<dbReference type="EC" id="2.7.7.65" evidence="4"/>
<evidence type="ECO:0000259" key="3">
    <source>
        <dbReference type="PROSITE" id="PS50887"/>
    </source>
</evidence>
<dbReference type="CDD" id="cd00130">
    <property type="entry name" value="PAS"/>
    <property type="match status" value="1"/>
</dbReference>
<dbReference type="PANTHER" id="PTHR46663">
    <property type="entry name" value="DIGUANYLATE CYCLASE DGCT-RELATED"/>
    <property type="match status" value="1"/>
</dbReference>
<dbReference type="RefSeq" id="WP_154716550.1">
    <property type="nucleotide sequence ID" value="NZ_LT837803.1"/>
</dbReference>
<dbReference type="InterPro" id="IPR052163">
    <property type="entry name" value="DGC-Regulatory_Protein"/>
</dbReference>
<accession>A0A7Z7MVJ3</accession>
<dbReference type="InterPro" id="IPR035965">
    <property type="entry name" value="PAS-like_dom_sf"/>
</dbReference>
<keyword evidence="1" id="KW-1133">Transmembrane helix</keyword>
<dbReference type="Pfam" id="PF13426">
    <property type="entry name" value="PAS_9"/>
    <property type="match status" value="1"/>
</dbReference>
<sequence>MIPTLRRALPVVIVLAYLLIGLLVLLSFRLNLPATPGAQVGTLLWTHLLAYFAIAGLTHLLLRQFAQGIPRSAQTPDRQQQTAVDTTEHLRAERNRRLAMAVFESTAEAIMITDGGNRIVMVNPAFSRITGYSPEEVVGQSPNILSSGRHDGKFYEDMWRSILQTGSWSGEIWNRRKDGSPYIEWLTITALRSSEEKPHLSDLEGCYVATFTDITLRKETEDQLRFKANHDMLTGLPNRSLFEDHLQLAISHAKRYHRSFALLYIDLDYFKNVNDTMGHAAGDALLGEAGKRMALCVRESDTLSRLGGDEFAALLSEINSIEEIEDIARRVVSTLDQPFQLEQGIARISGSVGIAIYPQHGTRADELKENADLALYTVKKTTRNAYLIYAPEMKEDKEIAG</sequence>
<evidence type="ECO:0000313" key="5">
    <source>
        <dbReference type="Proteomes" id="UP000242886"/>
    </source>
</evidence>
<dbReference type="InterPro" id="IPR000014">
    <property type="entry name" value="PAS"/>
</dbReference>
<dbReference type="FunFam" id="3.30.70.270:FF:000001">
    <property type="entry name" value="Diguanylate cyclase domain protein"/>
    <property type="match status" value="1"/>
</dbReference>
<dbReference type="Gene3D" id="3.30.70.270">
    <property type="match status" value="1"/>
</dbReference>
<evidence type="ECO:0000256" key="1">
    <source>
        <dbReference type="SAM" id="Phobius"/>
    </source>
</evidence>
<keyword evidence="4" id="KW-0548">Nucleotidyltransferase</keyword>
<dbReference type="SUPFAM" id="SSF55073">
    <property type="entry name" value="Nucleotide cyclase"/>
    <property type="match status" value="1"/>
</dbReference>
<dbReference type="AlphaFoldDB" id="A0A7Z7MVJ3"/>
<name>A0A7Z7MVJ3_9PROT</name>
<dbReference type="CDD" id="cd01949">
    <property type="entry name" value="GGDEF"/>
    <property type="match status" value="1"/>
</dbReference>
<dbReference type="GO" id="GO:0052621">
    <property type="term" value="F:diguanylate cyclase activity"/>
    <property type="evidence" value="ECO:0007669"/>
    <property type="project" value="UniProtKB-EC"/>
</dbReference>
<dbReference type="PROSITE" id="PS50112">
    <property type="entry name" value="PAS"/>
    <property type="match status" value="1"/>
</dbReference>
<dbReference type="InterPro" id="IPR043128">
    <property type="entry name" value="Rev_trsase/Diguanyl_cyclase"/>
</dbReference>
<protein>
    <submittedName>
        <fullName evidence="4">Diguanylate cyclase</fullName>
        <ecNumber evidence="4">2.7.7.65</ecNumber>
    </submittedName>
</protein>